<dbReference type="EMBL" id="BAAATE010000007">
    <property type="protein sequence ID" value="GAA2660594.1"/>
    <property type="molecule type" value="Genomic_DNA"/>
</dbReference>
<sequence length="99" mass="11278">MRVQPDACPVEIWFDDPHADTEPYPSHPYPVTYTKLDLTYGEYMDALLTTRGARGGEFLFADIELGRPGFHDIVTNLRNMLEVFPDCFLVAITPRSRSV</sequence>
<name>A0ABP6E5Z4_9ACTN</name>
<accession>A0ABP6E5Z4</accession>
<proteinExistence type="predicted"/>
<gene>
    <name evidence="1" type="ORF">GCM10010412_033090</name>
</gene>
<evidence type="ECO:0000313" key="2">
    <source>
        <dbReference type="Proteomes" id="UP001501666"/>
    </source>
</evidence>
<reference evidence="2" key="1">
    <citation type="journal article" date="2019" name="Int. J. Syst. Evol. Microbiol.">
        <title>The Global Catalogue of Microorganisms (GCM) 10K type strain sequencing project: providing services to taxonomists for standard genome sequencing and annotation.</title>
        <authorList>
            <consortium name="The Broad Institute Genomics Platform"/>
            <consortium name="The Broad Institute Genome Sequencing Center for Infectious Disease"/>
            <person name="Wu L."/>
            <person name="Ma J."/>
        </authorList>
    </citation>
    <scope>NUCLEOTIDE SEQUENCE [LARGE SCALE GENOMIC DNA]</scope>
    <source>
        <strain evidence="2">JCM 6835</strain>
    </source>
</reference>
<evidence type="ECO:0008006" key="3">
    <source>
        <dbReference type="Google" id="ProtNLM"/>
    </source>
</evidence>
<dbReference type="Proteomes" id="UP001501666">
    <property type="component" value="Unassembled WGS sequence"/>
</dbReference>
<comment type="caution">
    <text evidence="1">The sequence shown here is derived from an EMBL/GenBank/DDBJ whole genome shotgun (WGS) entry which is preliminary data.</text>
</comment>
<keyword evidence="2" id="KW-1185">Reference proteome</keyword>
<protein>
    <recommendedName>
        <fullName evidence="3">Barstar (barnase inhibitor) domain-containing protein</fullName>
    </recommendedName>
</protein>
<organism evidence="1 2">
    <name type="scientific">Nonomuraea recticatena</name>
    <dbReference type="NCBI Taxonomy" id="46178"/>
    <lineage>
        <taxon>Bacteria</taxon>
        <taxon>Bacillati</taxon>
        <taxon>Actinomycetota</taxon>
        <taxon>Actinomycetes</taxon>
        <taxon>Streptosporangiales</taxon>
        <taxon>Streptosporangiaceae</taxon>
        <taxon>Nonomuraea</taxon>
    </lineage>
</organism>
<evidence type="ECO:0000313" key="1">
    <source>
        <dbReference type="EMBL" id="GAA2660594.1"/>
    </source>
</evidence>